<dbReference type="AlphaFoldDB" id="A0A974CHP8"/>
<feature type="transmembrane region" description="Helical" evidence="1">
    <location>
        <begin position="70"/>
        <end position="89"/>
    </location>
</feature>
<evidence type="ECO:0000313" key="3">
    <source>
        <dbReference type="Proteomes" id="UP000694892"/>
    </source>
</evidence>
<proteinExistence type="predicted"/>
<accession>A0A974CHP8</accession>
<gene>
    <name evidence="2" type="ORF">XELAEV_18036532mg</name>
</gene>
<keyword evidence="1" id="KW-0472">Membrane</keyword>
<sequence>MATPGTNLSVVFSNISVSAVCLWAACHSFQEHRGAAAGFFLQGLASILASGCFLAPTLLHSDDDSFLSSASWSATTIGLPLLAFSFFWINGDHSTANMILSAALLLSASWDYMTPESRTFAAHASYVVSSLGILMVSIFTGNGYGVLGSLGLGTAGLLSSLKAEKILPVPLELTMNCLHATSFLSFSVALRNHQSDIQ</sequence>
<protein>
    <submittedName>
        <fullName evidence="2">Uncharacterized protein</fullName>
    </submittedName>
</protein>
<evidence type="ECO:0000256" key="1">
    <source>
        <dbReference type="SAM" id="Phobius"/>
    </source>
</evidence>
<name>A0A974CHP8_XENLA</name>
<dbReference type="OMA" id="SVGCWAS"/>
<reference evidence="3" key="1">
    <citation type="journal article" date="2016" name="Nature">
        <title>Genome evolution in the allotetraploid frog Xenopus laevis.</title>
        <authorList>
            <person name="Session A.M."/>
            <person name="Uno Y."/>
            <person name="Kwon T."/>
            <person name="Chapman J.A."/>
            <person name="Toyoda A."/>
            <person name="Takahashi S."/>
            <person name="Fukui A."/>
            <person name="Hikosaka A."/>
            <person name="Suzuki A."/>
            <person name="Kondo M."/>
            <person name="van Heeringen S.J."/>
            <person name="Quigley I."/>
            <person name="Heinz S."/>
            <person name="Ogino H."/>
            <person name="Ochi H."/>
            <person name="Hellsten U."/>
            <person name="Lyons J.B."/>
            <person name="Simakov O."/>
            <person name="Putnam N."/>
            <person name="Stites J."/>
            <person name="Kuroki Y."/>
            <person name="Tanaka T."/>
            <person name="Michiue T."/>
            <person name="Watanabe M."/>
            <person name="Bogdanovic O."/>
            <person name="Lister R."/>
            <person name="Georgiou G."/>
            <person name="Paranjpe S.S."/>
            <person name="van Kruijsbergen I."/>
            <person name="Shu S."/>
            <person name="Carlson J."/>
            <person name="Kinoshita T."/>
            <person name="Ohta Y."/>
            <person name="Mawaribuchi S."/>
            <person name="Jenkins J."/>
            <person name="Grimwood J."/>
            <person name="Schmutz J."/>
            <person name="Mitros T."/>
            <person name="Mozaffari S.V."/>
            <person name="Suzuki Y."/>
            <person name="Haramoto Y."/>
            <person name="Yamamoto T.S."/>
            <person name="Takagi C."/>
            <person name="Heald R."/>
            <person name="Miller K."/>
            <person name="Haudenschild C."/>
            <person name="Kitzman J."/>
            <person name="Nakayama T."/>
            <person name="Izutsu Y."/>
            <person name="Robert J."/>
            <person name="Fortriede J."/>
            <person name="Burns K."/>
            <person name="Lotay V."/>
            <person name="Karimi K."/>
            <person name="Yasuoka Y."/>
            <person name="Dichmann D.S."/>
            <person name="Flajnik M.F."/>
            <person name="Houston D.W."/>
            <person name="Shendure J."/>
            <person name="DuPasquier L."/>
            <person name="Vize P.D."/>
            <person name="Zorn A.M."/>
            <person name="Ito M."/>
            <person name="Marcotte E.M."/>
            <person name="Wallingford J.B."/>
            <person name="Ito Y."/>
            <person name="Asashima M."/>
            <person name="Ueno N."/>
            <person name="Matsuda Y."/>
            <person name="Veenstra G.J."/>
            <person name="Fujiyama A."/>
            <person name="Harland R.M."/>
            <person name="Taira M."/>
            <person name="Rokhsar D.S."/>
        </authorList>
    </citation>
    <scope>NUCLEOTIDE SEQUENCE [LARGE SCALE GENOMIC DNA]</scope>
    <source>
        <strain evidence="3">J</strain>
    </source>
</reference>
<organism evidence="2 3">
    <name type="scientific">Xenopus laevis</name>
    <name type="common">African clawed frog</name>
    <dbReference type="NCBI Taxonomy" id="8355"/>
    <lineage>
        <taxon>Eukaryota</taxon>
        <taxon>Metazoa</taxon>
        <taxon>Chordata</taxon>
        <taxon>Craniata</taxon>
        <taxon>Vertebrata</taxon>
        <taxon>Euteleostomi</taxon>
        <taxon>Amphibia</taxon>
        <taxon>Batrachia</taxon>
        <taxon>Anura</taxon>
        <taxon>Pipoidea</taxon>
        <taxon>Pipidae</taxon>
        <taxon>Xenopodinae</taxon>
        <taxon>Xenopus</taxon>
        <taxon>Xenopus</taxon>
    </lineage>
</organism>
<dbReference type="Proteomes" id="UP000694892">
    <property type="component" value="Chromosome 7L"/>
</dbReference>
<feature type="transmembrane region" description="Helical" evidence="1">
    <location>
        <begin position="37"/>
        <end position="58"/>
    </location>
</feature>
<evidence type="ECO:0000313" key="2">
    <source>
        <dbReference type="EMBL" id="OCT73553.1"/>
    </source>
</evidence>
<dbReference type="EMBL" id="CM004478">
    <property type="protein sequence ID" value="OCT73553.1"/>
    <property type="molecule type" value="Genomic_DNA"/>
</dbReference>
<feature type="transmembrane region" description="Helical" evidence="1">
    <location>
        <begin position="6"/>
        <end position="25"/>
    </location>
</feature>
<keyword evidence="1" id="KW-1133">Transmembrane helix</keyword>
<keyword evidence="1" id="KW-0812">Transmembrane</keyword>
<feature type="transmembrane region" description="Helical" evidence="1">
    <location>
        <begin position="133"/>
        <end position="158"/>
    </location>
</feature>